<dbReference type="GO" id="GO:0031514">
    <property type="term" value="C:motile cilium"/>
    <property type="evidence" value="ECO:0007669"/>
    <property type="project" value="UniProtKB-SubCell"/>
</dbReference>
<name>A0A811ZNZ7_NYCPR</name>
<evidence type="ECO:0000256" key="2">
    <source>
        <dbReference type="ARBA" id="ARBA00022846"/>
    </source>
</evidence>
<accession>A0A811ZNZ7</accession>
<dbReference type="Proteomes" id="UP000645828">
    <property type="component" value="Unassembled WGS sequence"/>
</dbReference>
<protein>
    <recommendedName>
        <fullName evidence="6">Ropporin-1-like protein</fullName>
    </recommendedName>
</protein>
<proteinExistence type="inferred from homology"/>
<evidence type="ECO:0000313" key="7">
    <source>
        <dbReference type="EMBL" id="CAD7690718.1"/>
    </source>
</evidence>
<keyword evidence="8" id="KW-1185">Reference proteome</keyword>
<reference evidence="7" key="1">
    <citation type="submission" date="2020-12" db="EMBL/GenBank/DDBJ databases">
        <authorList>
            <consortium name="Molecular Ecology Group"/>
        </authorList>
    </citation>
    <scope>NUCLEOTIDE SEQUENCE</scope>
    <source>
        <strain evidence="7">TBG_1078</strain>
    </source>
</reference>
<keyword evidence="3" id="KW-0969">Cilium</keyword>
<dbReference type="InterPro" id="IPR047844">
    <property type="entry name" value="ROP_DD"/>
</dbReference>
<dbReference type="EMBL" id="CAJHUB010000771">
    <property type="protein sequence ID" value="CAD7690718.1"/>
    <property type="molecule type" value="Genomic_DNA"/>
</dbReference>
<dbReference type="FunFam" id="1.20.890.10:FF:000004">
    <property type="entry name" value="ropporin-1-like protein isoform X2"/>
    <property type="match status" value="1"/>
</dbReference>
<evidence type="ECO:0000256" key="4">
    <source>
        <dbReference type="ARBA" id="ARBA00023273"/>
    </source>
</evidence>
<evidence type="ECO:0000313" key="8">
    <source>
        <dbReference type="Proteomes" id="UP000645828"/>
    </source>
</evidence>
<comment type="similarity">
    <text evidence="5">Belongs to the ropporin family.</text>
</comment>
<dbReference type="AlphaFoldDB" id="A0A811ZNZ7"/>
<dbReference type="SUPFAM" id="SSF47391">
    <property type="entry name" value="Dimerization-anchoring domain of cAMP-dependent PK regulatory subunit"/>
    <property type="match status" value="1"/>
</dbReference>
<evidence type="ECO:0000256" key="6">
    <source>
        <dbReference type="ARBA" id="ARBA00040933"/>
    </source>
</evidence>
<sequence>MPLPDTMFCAQQIQIPPELPDILKQFTKAAIRTQPADVLQWSAGYFSALSRGDPLPVKDRIEMPMATQKTDTGLTQGLLKVLHKQCSHKQYVELADLEQKWKNLCLPIENFRALLQLDPCEDKIEWIKFLALGCSMLGGSLNSSMKHLCEILTTDPEGGPARIPFETFSYVYRYLSRIDSDVHEVDTESYLATLKDTLGSLEVWNHPDGLIWIQHQGSQKRLFQLESLKKQTLQGWRVSL</sequence>
<evidence type="ECO:0000256" key="5">
    <source>
        <dbReference type="ARBA" id="ARBA00035651"/>
    </source>
</evidence>
<comment type="subcellular location">
    <subcellularLocation>
        <location evidence="1">Cell projection</location>
        <location evidence="1">Cilium</location>
        <location evidence="1">Flagellum</location>
    </subcellularLocation>
</comment>
<dbReference type="Gene3D" id="1.20.890.10">
    <property type="entry name" value="cAMP-dependent protein kinase regulatory subunit, dimerization-anchoring domain"/>
    <property type="match status" value="1"/>
</dbReference>
<keyword evidence="4" id="KW-0966">Cell projection</keyword>
<organism evidence="7 8">
    <name type="scientific">Nyctereutes procyonoides</name>
    <name type="common">Raccoon dog</name>
    <name type="synonym">Canis procyonoides</name>
    <dbReference type="NCBI Taxonomy" id="34880"/>
    <lineage>
        <taxon>Eukaryota</taxon>
        <taxon>Metazoa</taxon>
        <taxon>Chordata</taxon>
        <taxon>Craniata</taxon>
        <taxon>Vertebrata</taxon>
        <taxon>Euteleostomi</taxon>
        <taxon>Mammalia</taxon>
        <taxon>Eutheria</taxon>
        <taxon>Laurasiatheria</taxon>
        <taxon>Carnivora</taxon>
        <taxon>Caniformia</taxon>
        <taxon>Canidae</taxon>
        <taxon>Nyctereutes</taxon>
    </lineage>
</organism>
<dbReference type="CDD" id="cd23019">
    <property type="entry name" value="DD_ROP"/>
    <property type="match status" value="1"/>
</dbReference>
<comment type="caution">
    <text evidence="7">The sequence shown here is derived from an EMBL/GenBank/DDBJ whole genome shotgun (WGS) entry which is preliminary data.</text>
</comment>
<dbReference type="PANTHER" id="PTHR14952:SF14">
    <property type="entry name" value="ROPPORIN-1-LIKE PROTEIN"/>
    <property type="match status" value="1"/>
</dbReference>
<evidence type="ECO:0000256" key="3">
    <source>
        <dbReference type="ARBA" id="ARBA00023069"/>
    </source>
</evidence>
<evidence type="ECO:0000256" key="1">
    <source>
        <dbReference type="ARBA" id="ARBA00004230"/>
    </source>
</evidence>
<dbReference type="PANTHER" id="PTHR14952">
    <property type="entry name" value="ROPPORIN-1-LIKE PROTEIN"/>
    <property type="match status" value="1"/>
</dbReference>
<keyword evidence="2" id="KW-0282">Flagellum</keyword>
<gene>
    <name evidence="7" type="ORF">NYPRO_LOCUS23512</name>
</gene>